<evidence type="ECO:0000313" key="13">
    <source>
        <dbReference type="EMBL" id="PAA77798.1"/>
    </source>
</evidence>
<sequence length="497" mass="54224">LTASSSAAGFDIEVAADAGAEIPVRLLDDLCSRFIVNLPSHYFTNAVKLFYEIEHAYWFYLDNLVAEHSLKPMNMYRFSALVFQHCSKLASYTYTWQAHYDEWRKTKAETPTCGAALMNSDLDQVVLVKGFTPGWMFPRGKINDREAKAKFYPQAAAREVLEETGFDIGPILDPELYIERVVGSALSRLYLVPDVPMDFKFKPETRNEIEAILWFRLSDLPTSRSDEDCARRIALKSKDFFLVIPFVSQLRRWAALVRQGGLSRVAALRKSENSSVQQQQHPPPLMLQASAAAQQHQKRSQQQRKNSRSSAAAAGSGDAAAAPLPVNNTTTTTTTNSSNNNNNKENGGGGRRGGKQKRGGGGGGGGRGRTPSTSAAAVAADSAASSNAAAATAASLGLSHPVVKSPSGILTVPDADSMSFQELNTLALEAARLGLPLQIYQDYEPSPNRSNGRSNGQQPQQQQQQQQPQQQAVSRFSSSAWSNFRLDMGALHRTLPT</sequence>
<dbReference type="EMBL" id="NIVC01000723">
    <property type="protein sequence ID" value="PAA77798.1"/>
    <property type="molecule type" value="Genomic_DNA"/>
</dbReference>
<feature type="compositionally biased region" description="Polar residues" evidence="11">
    <location>
        <begin position="447"/>
        <end position="456"/>
    </location>
</feature>
<dbReference type="Gene3D" id="3.90.79.10">
    <property type="entry name" value="Nucleoside Triphosphate Pyrophosphohydrolase"/>
    <property type="match status" value="1"/>
</dbReference>
<dbReference type="FunFam" id="3.90.79.10:FF:000003">
    <property type="entry name" value="M7GpppN-mRNA hydrolase isoform 2"/>
    <property type="match status" value="1"/>
</dbReference>
<dbReference type="PROSITE" id="PS51462">
    <property type="entry name" value="NUDIX"/>
    <property type="match status" value="1"/>
</dbReference>
<dbReference type="GO" id="GO:0030145">
    <property type="term" value="F:manganese ion binding"/>
    <property type="evidence" value="ECO:0007669"/>
    <property type="project" value="InterPro"/>
</dbReference>
<evidence type="ECO:0000256" key="9">
    <source>
        <dbReference type="ARBA" id="ARBA00047661"/>
    </source>
</evidence>
<dbReference type="InterPro" id="IPR036189">
    <property type="entry name" value="DCP2_BoxA_sf"/>
</dbReference>
<dbReference type="Gene3D" id="1.10.10.1050">
    <property type="entry name" value="Dcp2, box A domain"/>
    <property type="match status" value="1"/>
</dbReference>
<dbReference type="SMART" id="SM01125">
    <property type="entry name" value="DCP2"/>
    <property type="match status" value="1"/>
</dbReference>
<evidence type="ECO:0000256" key="6">
    <source>
        <dbReference type="ARBA" id="ARBA00022801"/>
    </source>
</evidence>
<feature type="compositionally biased region" description="Gly residues" evidence="11">
    <location>
        <begin position="359"/>
        <end position="368"/>
    </location>
</feature>
<dbReference type="OrthoDB" id="18996at2759"/>
<reference evidence="13 14" key="1">
    <citation type="submission" date="2017-06" db="EMBL/GenBank/DDBJ databases">
        <title>A platform for efficient transgenesis in Macrostomum lignano, a flatworm model organism for stem cell research.</title>
        <authorList>
            <person name="Berezikov E."/>
        </authorList>
    </citation>
    <scope>NUCLEOTIDE SEQUENCE [LARGE SCALE GENOMIC DNA]</scope>
    <source>
        <strain evidence="13">DV1</strain>
        <tissue evidence="13">Whole organism</tissue>
    </source>
</reference>
<name>A0A267FVF4_9PLAT</name>
<comment type="caution">
    <text evidence="13">The sequence shown here is derived from an EMBL/GenBank/DDBJ whole genome shotgun (WGS) entry which is preliminary data.</text>
</comment>
<feature type="compositionally biased region" description="Low complexity" evidence="11">
    <location>
        <begin position="369"/>
        <end position="379"/>
    </location>
</feature>
<comment type="similarity">
    <text evidence="3">Belongs to the Nudix hydrolase family. DCP2 subfamily.</text>
</comment>
<comment type="cofactor">
    <cofactor evidence="1">
        <name>Mn(2+)</name>
        <dbReference type="ChEBI" id="CHEBI:29035"/>
    </cofactor>
</comment>
<dbReference type="GO" id="GO:0140933">
    <property type="term" value="F:5'-(N(7)-methylguanosine 5'-triphospho)-[mRNA] hydrolase activity"/>
    <property type="evidence" value="ECO:0007669"/>
    <property type="project" value="UniProtKB-EC"/>
</dbReference>
<dbReference type="Proteomes" id="UP000215902">
    <property type="component" value="Unassembled WGS sequence"/>
</dbReference>
<evidence type="ECO:0000256" key="5">
    <source>
        <dbReference type="ARBA" id="ARBA00022723"/>
    </source>
</evidence>
<evidence type="ECO:0000313" key="14">
    <source>
        <dbReference type="Proteomes" id="UP000215902"/>
    </source>
</evidence>
<keyword evidence="8" id="KW-0464">Manganese</keyword>
<evidence type="ECO:0000256" key="8">
    <source>
        <dbReference type="ARBA" id="ARBA00023211"/>
    </source>
</evidence>
<gene>
    <name evidence="13" type="ORF">BOX15_Mlig025004g1</name>
</gene>
<protein>
    <recommendedName>
        <fullName evidence="10">mRNA-decapping enzyme 2</fullName>
    </recommendedName>
</protein>
<evidence type="ECO:0000256" key="2">
    <source>
        <dbReference type="ARBA" id="ARBA00004496"/>
    </source>
</evidence>
<dbReference type="Pfam" id="PF00293">
    <property type="entry name" value="NUDIX"/>
    <property type="match status" value="1"/>
</dbReference>
<dbReference type="STRING" id="282301.A0A267FVF4"/>
<feature type="domain" description="Nudix hydrolase" evidence="12">
    <location>
        <begin position="108"/>
        <end position="242"/>
    </location>
</feature>
<evidence type="ECO:0000256" key="7">
    <source>
        <dbReference type="ARBA" id="ARBA00022884"/>
    </source>
</evidence>
<keyword evidence="14" id="KW-1185">Reference proteome</keyword>
<comment type="catalytic activity">
    <reaction evidence="9">
        <text>a 5'-end (N(7)-methyl 5'-triphosphoguanosine)-ribonucleoside in mRNA + H2O = N(7)-methyl-GDP + a 5'-end phospho-ribonucleoside in mRNA + 2 H(+)</text>
        <dbReference type="Rhea" id="RHEA:67484"/>
        <dbReference type="Rhea" id="RHEA-COMP:15692"/>
        <dbReference type="Rhea" id="RHEA-COMP:17167"/>
        <dbReference type="ChEBI" id="CHEBI:15377"/>
        <dbReference type="ChEBI" id="CHEBI:15378"/>
        <dbReference type="ChEBI" id="CHEBI:63714"/>
        <dbReference type="ChEBI" id="CHEBI:138282"/>
        <dbReference type="ChEBI" id="CHEBI:156461"/>
        <dbReference type="EC" id="3.6.1.62"/>
    </reaction>
    <physiologicalReaction direction="left-to-right" evidence="9">
        <dbReference type="Rhea" id="RHEA:67485"/>
    </physiologicalReaction>
</comment>
<proteinExistence type="inferred from homology"/>
<dbReference type="InterPro" id="IPR015797">
    <property type="entry name" value="NUDIX_hydrolase-like_dom_sf"/>
</dbReference>
<dbReference type="Pfam" id="PF05026">
    <property type="entry name" value="DCP2"/>
    <property type="match status" value="1"/>
</dbReference>
<feature type="compositionally biased region" description="Low complexity" evidence="11">
    <location>
        <begin position="457"/>
        <end position="471"/>
    </location>
</feature>
<organism evidence="13 14">
    <name type="scientific">Macrostomum lignano</name>
    <dbReference type="NCBI Taxonomy" id="282301"/>
    <lineage>
        <taxon>Eukaryota</taxon>
        <taxon>Metazoa</taxon>
        <taxon>Spiralia</taxon>
        <taxon>Lophotrochozoa</taxon>
        <taxon>Platyhelminthes</taxon>
        <taxon>Rhabditophora</taxon>
        <taxon>Macrostomorpha</taxon>
        <taxon>Macrostomida</taxon>
        <taxon>Macrostomidae</taxon>
        <taxon>Macrostomum</taxon>
    </lineage>
</organism>
<dbReference type="PANTHER" id="PTHR23114">
    <property type="entry name" value="M7GPPPN-MRNA HYDROLASE"/>
    <property type="match status" value="1"/>
</dbReference>
<feature type="compositionally biased region" description="Basic residues" evidence="11">
    <location>
        <begin position="296"/>
        <end position="307"/>
    </location>
</feature>
<feature type="region of interest" description="Disordered" evidence="11">
    <location>
        <begin position="441"/>
        <end position="476"/>
    </location>
</feature>
<evidence type="ECO:0000256" key="11">
    <source>
        <dbReference type="SAM" id="MobiDB-lite"/>
    </source>
</evidence>
<keyword evidence="7" id="KW-0694">RNA-binding</keyword>
<dbReference type="GO" id="GO:0003723">
    <property type="term" value="F:RNA binding"/>
    <property type="evidence" value="ECO:0007669"/>
    <property type="project" value="UniProtKB-KW"/>
</dbReference>
<keyword evidence="6" id="KW-0378">Hydrolase</keyword>
<accession>A0A267FVF4</accession>
<evidence type="ECO:0000256" key="10">
    <source>
        <dbReference type="ARBA" id="ARBA00078183"/>
    </source>
</evidence>
<dbReference type="InterPro" id="IPR044099">
    <property type="entry name" value="Dcp2_NUDIX"/>
</dbReference>
<evidence type="ECO:0000256" key="3">
    <source>
        <dbReference type="ARBA" id="ARBA00005279"/>
    </source>
</evidence>
<feature type="compositionally biased region" description="Low complexity" evidence="11">
    <location>
        <begin position="308"/>
        <end position="345"/>
    </location>
</feature>
<dbReference type="SUPFAM" id="SSF140586">
    <property type="entry name" value="Dcp2 domain-like"/>
    <property type="match status" value="1"/>
</dbReference>
<keyword evidence="5" id="KW-0479">Metal-binding</keyword>
<comment type="subcellular location">
    <subcellularLocation>
        <location evidence="2">Cytoplasm</location>
    </subcellularLocation>
</comment>
<dbReference type="InterPro" id="IPR000086">
    <property type="entry name" value="NUDIX_hydrolase_dom"/>
</dbReference>
<keyword evidence="4" id="KW-0963">Cytoplasm</keyword>
<dbReference type="InterPro" id="IPR007722">
    <property type="entry name" value="DCP2_BoxA"/>
</dbReference>
<feature type="region of interest" description="Disordered" evidence="11">
    <location>
        <begin position="288"/>
        <end position="379"/>
    </location>
</feature>
<dbReference type="AlphaFoldDB" id="A0A267FVF4"/>
<dbReference type="SUPFAM" id="SSF55811">
    <property type="entry name" value="Nudix"/>
    <property type="match status" value="1"/>
</dbReference>
<evidence type="ECO:0000256" key="1">
    <source>
        <dbReference type="ARBA" id="ARBA00001936"/>
    </source>
</evidence>
<evidence type="ECO:0000256" key="4">
    <source>
        <dbReference type="ARBA" id="ARBA00022490"/>
    </source>
</evidence>
<dbReference type="GO" id="GO:0000290">
    <property type="term" value="P:deadenylation-dependent decapping of nuclear-transcribed mRNA"/>
    <property type="evidence" value="ECO:0007669"/>
    <property type="project" value="InterPro"/>
</dbReference>
<dbReference type="CDD" id="cd03672">
    <property type="entry name" value="NUDIX_Dcp2p_Nudt20"/>
    <property type="match status" value="1"/>
</dbReference>
<feature type="non-terminal residue" evidence="13">
    <location>
        <position position="1"/>
    </location>
</feature>
<evidence type="ECO:0000259" key="12">
    <source>
        <dbReference type="PROSITE" id="PS51462"/>
    </source>
</evidence>
<dbReference type="GO" id="GO:0000932">
    <property type="term" value="C:P-body"/>
    <property type="evidence" value="ECO:0007669"/>
    <property type="project" value="TreeGrafter"/>
</dbReference>
<dbReference type="GO" id="GO:0000184">
    <property type="term" value="P:nuclear-transcribed mRNA catabolic process, nonsense-mediated decay"/>
    <property type="evidence" value="ECO:0007669"/>
    <property type="project" value="InterPro"/>
</dbReference>
<dbReference type="PANTHER" id="PTHR23114:SF17">
    <property type="entry name" value="M7GPPPN-MRNA HYDROLASE"/>
    <property type="match status" value="1"/>
</dbReference>